<feature type="region of interest" description="Disordered" evidence="1">
    <location>
        <begin position="95"/>
        <end position="117"/>
    </location>
</feature>
<dbReference type="Pfam" id="PF15635">
    <property type="entry name" value="Tox-GHH2"/>
    <property type="match status" value="1"/>
</dbReference>
<feature type="region of interest" description="Disordered" evidence="1">
    <location>
        <begin position="132"/>
        <end position="152"/>
    </location>
</feature>
<evidence type="ECO:0000256" key="1">
    <source>
        <dbReference type="SAM" id="MobiDB-lite"/>
    </source>
</evidence>
<dbReference type="RefSeq" id="WP_290358336.1">
    <property type="nucleotide sequence ID" value="NZ_JAUHHC010000002.1"/>
</dbReference>
<dbReference type="InterPro" id="IPR028917">
    <property type="entry name" value="Tox-GHH2_domain"/>
</dbReference>
<accession>A0ABT8DPT1</accession>
<organism evidence="3 4">
    <name type="scientific">Roseateles violae</name>
    <dbReference type="NCBI Taxonomy" id="3058042"/>
    <lineage>
        <taxon>Bacteria</taxon>
        <taxon>Pseudomonadati</taxon>
        <taxon>Pseudomonadota</taxon>
        <taxon>Betaproteobacteria</taxon>
        <taxon>Burkholderiales</taxon>
        <taxon>Sphaerotilaceae</taxon>
        <taxon>Roseateles</taxon>
    </lineage>
</organism>
<gene>
    <name evidence="3" type="ORF">QWJ38_06965</name>
</gene>
<name>A0ABT8DPT1_9BURK</name>
<keyword evidence="4" id="KW-1185">Reference proteome</keyword>
<sequence length="172" mass="18569">MMHFGKQKTTQLKCKGVDVQLQLVPYSPGCPGTQTPHHLIPDRCTTGMPGYSHGKAPCICVQGKNQHTGSHRGCHRIFDPVERYHQKPKKFTYAKARDAAAKSAGGGRTPPKKLTKKELECVKAQLDEYYKKAQPDGPGLKDNSGVTASGAPGKVNELWPAVQASAGQVPVP</sequence>
<feature type="domain" description="Tox-GHH2" evidence="2">
    <location>
        <begin position="43"/>
        <end position="129"/>
    </location>
</feature>
<dbReference type="Proteomes" id="UP001228044">
    <property type="component" value="Unassembled WGS sequence"/>
</dbReference>
<evidence type="ECO:0000259" key="2">
    <source>
        <dbReference type="Pfam" id="PF15635"/>
    </source>
</evidence>
<dbReference type="EMBL" id="JAUHHC010000002">
    <property type="protein sequence ID" value="MDN3920018.1"/>
    <property type="molecule type" value="Genomic_DNA"/>
</dbReference>
<protein>
    <submittedName>
        <fullName evidence="3">HNH/endonuclease VII fold toxin-2 domain-containing protein</fullName>
    </submittedName>
</protein>
<evidence type="ECO:0000313" key="3">
    <source>
        <dbReference type="EMBL" id="MDN3920018.1"/>
    </source>
</evidence>
<reference evidence="3 4" key="1">
    <citation type="submission" date="2023-06" db="EMBL/GenBank/DDBJ databases">
        <title>Pelomonas sp. PFR6 16S ribosomal RNA gene Genome sequencing and assembly.</title>
        <authorList>
            <person name="Woo H."/>
        </authorList>
    </citation>
    <scope>NUCLEOTIDE SEQUENCE [LARGE SCALE GENOMIC DNA]</scope>
    <source>
        <strain evidence="3 4">PFR6</strain>
    </source>
</reference>
<evidence type="ECO:0000313" key="4">
    <source>
        <dbReference type="Proteomes" id="UP001228044"/>
    </source>
</evidence>
<comment type="caution">
    <text evidence="3">The sequence shown here is derived from an EMBL/GenBank/DDBJ whole genome shotgun (WGS) entry which is preliminary data.</text>
</comment>
<proteinExistence type="predicted"/>